<organism evidence="2 3">
    <name type="scientific">Riccia sorocarpa</name>
    <dbReference type="NCBI Taxonomy" id="122646"/>
    <lineage>
        <taxon>Eukaryota</taxon>
        <taxon>Viridiplantae</taxon>
        <taxon>Streptophyta</taxon>
        <taxon>Embryophyta</taxon>
        <taxon>Marchantiophyta</taxon>
        <taxon>Marchantiopsida</taxon>
        <taxon>Marchantiidae</taxon>
        <taxon>Marchantiales</taxon>
        <taxon>Ricciaceae</taxon>
        <taxon>Riccia</taxon>
    </lineage>
</organism>
<protein>
    <submittedName>
        <fullName evidence="2">Uncharacterized protein</fullName>
    </submittedName>
</protein>
<accession>A0ABD3HHQ1</accession>
<dbReference type="Proteomes" id="UP001633002">
    <property type="component" value="Unassembled WGS sequence"/>
</dbReference>
<evidence type="ECO:0000313" key="2">
    <source>
        <dbReference type="EMBL" id="KAL3689952.1"/>
    </source>
</evidence>
<evidence type="ECO:0000256" key="1">
    <source>
        <dbReference type="SAM" id="MobiDB-lite"/>
    </source>
</evidence>
<dbReference type="AlphaFoldDB" id="A0ABD3HHQ1"/>
<feature type="region of interest" description="Disordered" evidence="1">
    <location>
        <begin position="22"/>
        <end position="67"/>
    </location>
</feature>
<evidence type="ECO:0000313" key="3">
    <source>
        <dbReference type="Proteomes" id="UP001633002"/>
    </source>
</evidence>
<dbReference type="EMBL" id="JBJQOH010000004">
    <property type="protein sequence ID" value="KAL3689952.1"/>
    <property type="molecule type" value="Genomic_DNA"/>
</dbReference>
<gene>
    <name evidence="2" type="ORF">R1sor_016261</name>
</gene>
<proteinExistence type="predicted"/>
<keyword evidence="3" id="KW-1185">Reference proteome</keyword>
<sequence>MLRRLLTEVRDAEKTAEEAFQRANTAVAPVQTEGPSQSQGPVEAPGPVEVGRPSDGRPPDDGPPPLTEAQRLALAEAEVERLKA</sequence>
<comment type="caution">
    <text evidence="2">The sequence shown here is derived from an EMBL/GenBank/DDBJ whole genome shotgun (WGS) entry which is preliminary data.</text>
</comment>
<name>A0ABD3HHQ1_9MARC</name>
<reference evidence="2 3" key="1">
    <citation type="submission" date="2024-09" db="EMBL/GenBank/DDBJ databases">
        <title>Chromosome-scale assembly of Riccia sorocarpa.</title>
        <authorList>
            <person name="Paukszto L."/>
        </authorList>
    </citation>
    <scope>NUCLEOTIDE SEQUENCE [LARGE SCALE GENOMIC DNA]</scope>
    <source>
        <strain evidence="2">LP-2024</strain>
        <tissue evidence="2">Aerial parts of the thallus</tissue>
    </source>
</reference>